<dbReference type="AlphaFoldDB" id="A0A2Z6NWZ0"/>
<dbReference type="Proteomes" id="UP000242715">
    <property type="component" value="Unassembled WGS sequence"/>
</dbReference>
<keyword evidence="3" id="KW-0238">DNA-binding</keyword>
<evidence type="ECO:0000256" key="1">
    <source>
        <dbReference type="ARBA" id="ARBA00004123"/>
    </source>
</evidence>
<dbReference type="InterPro" id="IPR015300">
    <property type="entry name" value="DNA-bd_pseudobarrel_sf"/>
</dbReference>
<dbReference type="GO" id="GO:0003677">
    <property type="term" value="F:DNA binding"/>
    <property type="evidence" value="ECO:0007669"/>
    <property type="project" value="UniProtKB-KW"/>
</dbReference>
<keyword evidence="2" id="KW-0805">Transcription regulation</keyword>
<dbReference type="EMBL" id="DF974368">
    <property type="protein sequence ID" value="GAU47976.1"/>
    <property type="molecule type" value="Genomic_DNA"/>
</dbReference>
<gene>
    <name evidence="6" type="ORF">TSUD_87800</name>
</gene>
<evidence type="ECO:0008006" key="8">
    <source>
        <dbReference type="Google" id="ProtNLM"/>
    </source>
</evidence>
<evidence type="ECO:0000256" key="4">
    <source>
        <dbReference type="ARBA" id="ARBA00023163"/>
    </source>
</evidence>
<dbReference type="GO" id="GO:0005634">
    <property type="term" value="C:nucleus"/>
    <property type="evidence" value="ECO:0007669"/>
    <property type="project" value="UniProtKB-SubCell"/>
</dbReference>
<accession>A0A2Z6NWZ0</accession>
<evidence type="ECO:0000313" key="6">
    <source>
        <dbReference type="EMBL" id="GAU47976.1"/>
    </source>
</evidence>
<proteinExistence type="predicted"/>
<keyword evidence="4" id="KW-0804">Transcription</keyword>
<sequence>MEMRTNIPPWEQGWRQNLPRGHFEAGNGMLPPHIPRPHFPPGTADGVVRDNENIIIRTQHKLYGTMCTIRKYTRKGCKKEMYMTKGLYEFKKTDELKEGDKLEFQLSDPPKVVVVDIICGNN</sequence>
<dbReference type="Gene3D" id="2.40.330.10">
    <property type="entry name" value="DNA-binding pseudobarrel domain"/>
    <property type="match status" value="1"/>
</dbReference>
<keyword evidence="5" id="KW-0539">Nucleus</keyword>
<dbReference type="SUPFAM" id="SSF101936">
    <property type="entry name" value="DNA-binding pseudobarrel domain"/>
    <property type="match status" value="1"/>
</dbReference>
<reference evidence="7" key="1">
    <citation type="journal article" date="2017" name="Front. Plant Sci.">
        <title>Climate Clever Clovers: New Paradigm to Reduce the Environmental Footprint of Ruminants by Breeding Low Methanogenic Forages Utilizing Haplotype Variation.</title>
        <authorList>
            <person name="Kaur P."/>
            <person name="Appels R."/>
            <person name="Bayer P.E."/>
            <person name="Keeble-Gagnere G."/>
            <person name="Wang J."/>
            <person name="Hirakawa H."/>
            <person name="Shirasawa K."/>
            <person name="Vercoe P."/>
            <person name="Stefanova K."/>
            <person name="Durmic Z."/>
            <person name="Nichols P."/>
            <person name="Revell C."/>
            <person name="Isobe S.N."/>
            <person name="Edwards D."/>
            <person name="Erskine W."/>
        </authorList>
    </citation>
    <scope>NUCLEOTIDE SEQUENCE [LARGE SCALE GENOMIC DNA]</scope>
    <source>
        <strain evidence="7">cv. Daliak</strain>
    </source>
</reference>
<comment type="subcellular location">
    <subcellularLocation>
        <location evidence="1">Nucleus</location>
    </subcellularLocation>
</comment>
<name>A0A2Z6NWZ0_TRISU</name>
<evidence type="ECO:0000256" key="2">
    <source>
        <dbReference type="ARBA" id="ARBA00023015"/>
    </source>
</evidence>
<evidence type="ECO:0000256" key="5">
    <source>
        <dbReference type="ARBA" id="ARBA00023242"/>
    </source>
</evidence>
<keyword evidence="7" id="KW-1185">Reference proteome</keyword>
<organism evidence="6 7">
    <name type="scientific">Trifolium subterraneum</name>
    <name type="common">Subterranean clover</name>
    <dbReference type="NCBI Taxonomy" id="3900"/>
    <lineage>
        <taxon>Eukaryota</taxon>
        <taxon>Viridiplantae</taxon>
        <taxon>Streptophyta</taxon>
        <taxon>Embryophyta</taxon>
        <taxon>Tracheophyta</taxon>
        <taxon>Spermatophyta</taxon>
        <taxon>Magnoliopsida</taxon>
        <taxon>eudicotyledons</taxon>
        <taxon>Gunneridae</taxon>
        <taxon>Pentapetalae</taxon>
        <taxon>rosids</taxon>
        <taxon>fabids</taxon>
        <taxon>Fabales</taxon>
        <taxon>Fabaceae</taxon>
        <taxon>Papilionoideae</taxon>
        <taxon>50 kb inversion clade</taxon>
        <taxon>NPAAA clade</taxon>
        <taxon>Hologalegina</taxon>
        <taxon>IRL clade</taxon>
        <taxon>Trifolieae</taxon>
        <taxon>Trifolium</taxon>
    </lineage>
</organism>
<protein>
    <recommendedName>
        <fullName evidence="8">TF-B3 domain-containing protein</fullName>
    </recommendedName>
</protein>
<evidence type="ECO:0000313" key="7">
    <source>
        <dbReference type="Proteomes" id="UP000242715"/>
    </source>
</evidence>
<evidence type="ECO:0000256" key="3">
    <source>
        <dbReference type="ARBA" id="ARBA00023125"/>
    </source>
</evidence>